<comment type="subcellular location">
    <subcellularLocation>
        <location evidence="1">Nucleus</location>
    </subcellularLocation>
</comment>
<keyword evidence="3" id="KW-0863">Zinc-finger</keyword>
<feature type="non-terminal residue" evidence="7">
    <location>
        <position position="323"/>
    </location>
</feature>
<dbReference type="EMBL" id="KV722893">
    <property type="protein sequence ID" value="OCH83652.1"/>
    <property type="molecule type" value="Genomic_DNA"/>
</dbReference>
<reference evidence="7 8" key="1">
    <citation type="submission" date="2016-07" db="EMBL/GenBank/DDBJ databases">
        <title>Draft genome of the white-rot fungus Obba rivulosa 3A-2.</title>
        <authorList>
            <consortium name="DOE Joint Genome Institute"/>
            <person name="Miettinen O."/>
            <person name="Riley R."/>
            <person name="Acob R."/>
            <person name="Barry K."/>
            <person name="Cullen D."/>
            <person name="De Vries R."/>
            <person name="Hainaut M."/>
            <person name="Hatakka A."/>
            <person name="Henrissat B."/>
            <person name="Hilden K."/>
            <person name="Kuo R."/>
            <person name="Labutti K."/>
            <person name="Lipzen A."/>
            <person name="Makela M.R."/>
            <person name="Sandor L."/>
            <person name="Spatafora J.W."/>
            <person name="Grigoriev I.V."/>
            <person name="Hibbett D.S."/>
        </authorList>
    </citation>
    <scope>NUCLEOTIDE SEQUENCE [LARGE SCALE GENOMIC DNA]</scope>
    <source>
        <strain evidence="7 8">3A-2</strain>
    </source>
</reference>
<keyword evidence="8" id="KW-1185">Reference proteome</keyword>
<evidence type="ECO:0000313" key="8">
    <source>
        <dbReference type="Proteomes" id="UP000250043"/>
    </source>
</evidence>
<evidence type="ECO:0000256" key="6">
    <source>
        <dbReference type="SAM" id="MobiDB-lite"/>
    </source>
</evidence>
<dbReference type="OrthoDB" id="2798924at2759"/>
<evidence type="ECO:0000256" key="3">
    <source>
        <dbReference type="ARBA" id="ARBA00022771"/>
    </source>
</evidence>
<evidence type="ECO:0000256" key="2">
    <source>
        <dbReference type="ARBA" id="ARBA00022723"/>
    </source>
</evidence>
<dbReference type="InterPro" id="IPR052035">
    <property type="entry name" value="ZnF_BED_domain_contain"/>
</dbReference>
<dbReference type="PANTHER" id="PTHR46481">
    <property type="entry name" value="ZINC FINGER BED DOMAIN-CONTAINING PROTEIN 4"/>
    <property type="match status" value="1"/>
</dbReference>
<name>A0A8E2DEG1_9APHY</name>
<evidence type="ECO:0000256" key="4">
    <source>
        <dbReference type="ARBA" id="ARBA00022833"/>
    </source>
</evidence>
<evidence type="ECO:0000256" key="5">
    <source>
        <dbReference type="ARBA" id="ARBA00023242"/>
    </source>
</evidence>
<dbReference type="GO" id="GO:0005634">
    <property type="term" value="C:nucleus"/>
    <property type="evidence" value="ECO:0007669"/>
    <property type="project" value="UniProtKB-SubCell"/>
</dbReference>
<gene>
    <name evidence="7" type="ORF">OBBRIDRAFT_742875</name>
</gene>
<accession>A0A8E2DEG1</accession>
<proteinExistence type="predicted"/>
<keyword evidence="5" id="KW-0539">Nucleus</keyword>
<evidence type="ECO:0000313" key="7">
    <source>
        <dbReference type="EMBL" id="OCH83652.1"/>
    </source>
</evidence>
<feature type="compositionally biased region" description="Basic and acidic residues" evidence="6">
    <location>
        <begin position="91"/>
        <end position="103"/>
    </location>
</feature>
<dbReference type="Proteomes" id="UP000250043">
    <property type="component" value="Unassembled WGS sequence"/>
</dbReference>
<dbReference type="AlphaFoldDB" id="A0A8E2DEG1"/>
<dbReference type="PANTHER" id="PTHR46481:SF10">
    <property type="entry name" value="ZINC FINGER BED DOMAIN-CONTAINING PROTEIN 39"/>
    <property type="match status" value="1"/>
</dbReference>
<feature type="region of interest" description="Disordered" evidence="6">
    <location>
        <begin position="1"/>
        <end position="27"/>
    </location>
</feature>
<feature type="region of interest" description="Disordered" evidence="6">
    <location>
        <begin position="69"/>
        <end position="115"/>
    </location>
</feature>
<evidence type="ECO:0000256" key="1">
    <source>
        <dbReference type="ARBA" id="ARBA00004123"/>
    </source>
</evidence>
<sequence>SDGQSMLRATQEREHTAKSRTAGACGPHNQTLQHWHAPKYDVADNGSLCWLFGCKYYKATRTAPCSKGCKSFTDESPKPPLGNLATHTKQTHQEQLEQSSKDGEEADDDGGEVPQSTDKLMARKIMKSFIKKGLLHPKLKRTRKGFRILFAVWFIEANLPFTTGESSGLARLFRYLEVNEELPSDTTHSTDALTMDNASANDVMACTLSKLLQKRYLIPFVPENSQICYLAHVVNLVVQKMLSALNDAEDPNIVDYYLGQKFLPIHYDPNEDEEAVAHDGPERAAADKTTCENLPEEDKDEFDNIETGLTSVQKVCYVLFFAF</sequence>
<keyword evidence="2" id="KW-0479">Metal-binding</keyword>
<organism evidence="7 8">
    <name type="scientific">Obba rivulosa</name>
    <dbReference type="NCBI Taxonomy" id="1052685"/>
    <lineage>
        <taxon>Eukaryota</taxon>
        <taxon>Fungi</taxon>
        <taxon>Dikarya</taxon>
        <taxon>Basidiomycota</taxon>
        <taxon>Agaricomycotina</taxon>
        <taxon>Agaricomycetes</taxon>
        <taxon>Polyporales</taxon>
        <taxon>Gelatoporiaceae</taxon>
        <taxon>Obba</taxon>
    </lineage>
</organism>
<protein>
    <submittedName>
        <fullName evidence="7">Uncharacterized protein</fullName>
    </submittedName>
</protein>
<dbReference type="GO" id="GO:0008270">
    <property type="term" value="F:zinc ion binding"/>
    <property type="evidence" value="ECO:0007669"/>
    <property type="project" value="UniProtKB-KW"/>
</dbReference>
<keyword evidence="4" id="KW-0862">Zinc</keyword>